<dbReference type="EMBL" id="JAWQEG010002789">
    <property type="protein sequence ID" value="KAK3869730.1"/>
    <property type="molecule type" value="Genomic_DNA"/>
</dbReference>
<organism evidence="2 3">
    <name type="scientific">Petrolisthes cinctipes</name>
    <name type="common">Flat porcelain crab</name>
    <dbReference type="NCBI Taxonomy" id="88211"/>
    <lineage>
        <taxon>Eukaryota</taxon>
        <taxon>Metazoa</taxon>
        <taxon>Ecdysozoa</taxon>
        <taxon>Arthropoda</taxon>
        <taxon>Crustacea</taxon>
        <taxon>Multicrustacea</taxon>
        <taxon>Malacostraca</taxon>
        <taxon>Eumalacostraca</taxon>
        <taxon>Eucarida</taxon>
        <taxon>Decapoda</taxon>
        <taxon>Pleocyemata</taxon>
        <taxon>Anomura</taxon>
        <taxon>Galatheoidea</taxon>
        <taxon>Porcellanidae</taxon>
        <taxon>Petrolisthes</taxon>
    </lineage>
</organism>
<keyword evidence="1" id="KW-0472">Membrane</keyword>
<dbReference type="PANTHER" id="PTHR11161">
    <property type="entry name" value="O-ACYLTRANSFERASE"/>
    <property type="match status" value="1"/>
</dbReference>
<feature type="transmembrane region" description="Helical" evidence="1">
    <location>
        <begin position="64"/>
        <end position="86"/>
    </location>
</feature>
<sequence length="123" mass="14085">MALVAWLNATVVRFFVTGPRSNNWNGIQENCEKHWWKEVLFFINFAMEDGSHLFKHLQCLGQTWYVSVDAQLYLIAPLLILPLFWYKAAGQAWLYLVTLASALIPAAIIYTRDLPPSSLQIDA</sequence>
<dbReference type="PANTHER" id="PTHR11161:SF0">
    <property type="entry name" value="O-ACYLTRANSFERASE LIKE PROTEIN"/>
    <property type="match status" value="1"/>
</dbReference>
<dbReference type="InterPro" id="IPR052728">
    <property type="entry name" value="O2_lipid_transport_reg"/>
</dbReference>
<comment type="caution">
    <text evidence="2">The sequence shown here is derived from an EMBL/GenBank/DDBJ whole genome shotgun (WGS) entry which is preliminary data.</text>
</comment>
<evidence type="ECO:0000313" key="2">
    <source>
        <dbReference type="EMBL" id="KAK3869730.1"/>
    </source>
</evidence>
<keyword evidence="1" id="KW-1133">Transmembrane helix</keyword>
<proteinExistence type="predicted"/>
<keyword evidence="3" id="KW-1185">Reference proteome</keyword>
<feature type="transmembrane region" description="Helical" evidence="1">
    <location>
        <begin position="92"/>
        <end position="110"/>
    </location>
</feature>
<name>A0AAE1F8X7_PETCI</name>
<keyword evidence="1" id="KW-0812">Transmembrane</keyword>
<reference evidence="2" key="1">
    <citation type="submission" date="2023-10" db="EMBL/GenBank/DDBJ databases">
        <title>Genome assemblies of two species of porcelain crab, Petrolisthes cinctipes and Petrolisthes manimaculis (Anomura: Porcellanidae).</title>
        <authorList>
            <person name="Angst P."/>
        </authorList>
    </citation>
    <scope>NUCLEOTIDE SEQUENCE</scope>
    <source>
        <strain evidence="2">PB745_01</strain>
        <tissue evidence="2">Gill</tissue>
    </source>
</reference>
<evidence type="ECO:0000313" key="3">
    <source>
        <dbReference type="Proteomes" id="UP001286313"/>
    </source>
</evidence>
<dbReference type="Proteomes" id="UP001286313">
    <property type="component" value="Unassembled WGS sequence"/>
</dbReference>
<evidence type="ECO:0000256" key="1">
    <source>
        <dbReference type="SAM" id="Phobius"/>
    </source>
</evidence>
<accession>A0AAE1F8X7</accession>
<dbReference type="AlphaFoldDB" id="A0AAE1F8X7"/>
<protein>
    <submittedName>
        <fullName evidence="2">Uncharacterized protein</fullName>
    </submittedName>
</protein>
<gene>
    <name evidence="2" type="ORF">Pcinc_024958</name>
</gene>